<dbReference type="InterPro" id="IPR027417">
    <property type="entry name" value="P-loop_NTPase"/>
</dbReference>
<dbReference type="SUPFAM" id="SSF52540">
    <property type="entry name" value="P-loop containing nucleoside triphosphate hydrolases"/>
    <property type="match status" value="1"/>
</dbReference>
<dbReference type="Gene3D" id="3.40.50.300">
    <property type="entry name" value="P-loop containing nucleotide triphosphate hydrolases"/>
    <property type="match status" value="1"/>
</dbReference>
<dbReference type="STRING" id="1192034.CAP_6415"/>
<dbReference type="CDD" id="cd01854">
    <property type="entry name" value="YjeQ_EngC"/>
    <property type="match status" value="1"/>
</dbReference>
<keyword evidence="1 10" id="KW-0963">Cytoplasm</keyword>
<keyword evidence="15" id="KW-1185">Reference proteome</keyword>
<evidence type="ECO:0000256" key="4">
    <source>
        <dbReference type="ARBA" id="ARBA00022730"/>
    </source>
</evidence>
<evidence type="ECO:0000256" key="8">
    <source>
        <dbReference type="ARBA" id="ARBA00022884"/>
    </source>
</evidence>
<feature type="region of interest" description="Disordered" evidence="11">
    <location>
        <begin position="350"/>
        <end position="369"/>
    </location>
</feature>
<accession>A0A017T1V8</accession>
<dbReference type="AlphaFoldDB" id="A0A017T1V8"/>
<comment type="function">
    <text evidence="10">One of several proteins that assist in the late maturation steps of the functional core of the 30S ribosomal subunit. Helps release RbfA from mature subunits. May play a role in the assembly of ribosomal proteins into the subunit. Circularly permuted GTPase that catalyzes slow GTP hydrolysis, GTPase activity is stimulated by the 30S ribosomal subunit.</text>
</comment>
<dbReference type="PANTHER" id="PTHR32120:SF10">
    <property type="entry name" value="SMALL RIBOSOMAL SUBUNIT BIOGENESIS GTPASE RSGA"/>
    <property type="match status" value="1"/>
</dbReference>
<dbReference type="OrthoDB" id="9809485at2"/>
<dbReference type="RefSeq" id="WP_052376261.1">
    <property type="nucleotide sequence ID" value="NZ_ASRX01000054.1"/>
</dbReference>
<feature type="domain" description="EngC GTPase" evidence="12">
    <location>
        <begin position="126"/>
        <end position="273"/>
    </location>
</feature>
<dbReference type="EMBL" id="ASRX01000054">
    <property type="protein sequence ID" value="EYF02835.1"/>
    <property type="molecule type" value="Genomic_DNA"/>
</dbReference>
<comment type="caution">
    <text evidence="14">The sequence shown here is derived from an EMBL/GenBank/DDBJ whole genome shotgun (WGS) entry which is preliminary data.</text>
</comment>
<evidence type="ECO:0000313" key="15">
    <source>
        <dbReference type="Proteomes" id="UP000019678"/>
    </source>
</evidence>
<dbReference type="Pfam" id="PF03193">
    <property type="entry name" value="RsgA_GTPase"/>
    <property type="match status" value="1"/>
</dbReference>
<evidence type="ECO:0000256" key="10">
    <source>
        <dbReference type="HAMAP-Rule" id="MF_01820"/>
    </source>
</evidence>
<dbReference type="InterPro" id="IPR030378">
    <property type="entry name" value="G_CP_dom"/>
</dbReference>
<dbReference type="PROSITE" id="PS51721">
    <property type="entry name" value="G_CP"/>
    <property type="match status" value="1"/>
</dbReference>
<dbReference type="Gene3D" id="1.10.40.50">
    <property type="entry name" value="Probable gtpase engc, domain 3"/>
    <property type="match status" value="1"/>
</dbReference>
<proteinExistence type="inferred from homology"/>
<comment type="subunit">
    <text evidence="10">Monomer. Associates with 30S ribosomal subunit, binds 16S rRNA.</text>
</comment>
<gene>
    <name evidence="10" type="primary">rsgA</name>
    <name evidence="14" type="ORF">CAP_6415</name>
</gene>
<feature type="binding site" evidence="10">
    <location>
        <position position="305"/>
    </location>
    <ligand>
        <name>Zn(2+)</name>
        <dbReference type="ChEBI" id="CHEBI:29105"/>
    </ligand>
</feature>
<dbReference type="GO" id="GO:0042274">
    <property type="term" value="P:ribosomal small subunit biogenesis"/>
    <property type="evidence" value="ECO:0007669"/>
    <property type="project" value="UniProtKB-UniRule"/>
</dbReference>
<dbReference type="GO" id="GO:0046872">
    <property type="term" value="F:metal ion binding"/>
    <property type="evidence" value="ECO:0007669"/>
    <property type="project" value="UniProtKB-KW"/>
</dbReference>
<evidence type="ECO:0000256" key="9">
    <source>
        <dbReference type="ARBA" id="ARBA00023134"/>
    </source>
</evidence>
<organism evidence="14 15">
    <name type="scientific">Chondromyces apiculatus DSM 436</name>
    <dbReference type="NCBI Taxonomy" id="1192034"/>
    <lineage>
        <taxon>Bacteria</taxon>
        <taxon>Pseudomonadati</taxon>
        <taxon>Myxococcota</taxon>
        <taxon>Polyangia</taxon>
        <taxon>Polyangiales</taxon>
        <taxon>Polyangiaceae</taxon>
        <taxon>Chondromyces</taxon>
    </lineage>
</organism>
<feature type="binding site" evidence="10">
    <location>
        <begin position="165"/>
        <end position="168"/>
    </location>
    <ligand>
        <name>GTP</name>
        <dbReference type="ChEBI" id="CHEBI:37565"/>
    </ligand>
</feature>
<dbReference type="InterPro" id="IPR010914">
    <property type="entry name" value="RsgA_GTPase_dom"/>
</dbReference>
<keyword evidence="3 10" id="KW-0479">Metal-binding</keyword>
<evidence type="ECO:0000313" key="14">
    <source>
        <dbReference type="EMBL" id="EYF02835.1"/>
    </source>
</evidence>
<keyword evidence="7 10" id="KW-0862">Zinc</keyword>
<evidence type="ECO:0000256" key="6">
    <source>
        <dbReference type="ARBA" id="ARBA00022801"/>
    </source>
</evidence>
<keyword evidence="5 10" id="KW-0547">Nucleotide-binding</keyword>
<evidence type="ECO:0000256" key="2">
    <source>
        <dbReference type="ARBA" id="ARBA00022517"/>
    </source>
</evidence>
<feature type="domain" description="CP-type G" evidence="13">
    <location>
        <begin position="118"/>
        <end position="275"/>
    </location>
</feature>
<evidence type="ECO:0000259" key="12">
    <source>
        <dbReference type="PROSITE" id="PS50936"/>
    </source>
</evidence>
<keyword evidence="2 10" id="KW-0690">Ribosome biogenesis</keyword>
<feature type="binding site" evidence="10">
    <location>
        <position position="311"/>
    </location>
    <ligand>
        <name>Zn(2+)</name>
        <dbReference type="ChEBI" id="CHEBI:29105"/>
    </ligand>
</feature>
<evidence type="ECO:0000256" key="1">
    <source>
        <dbReference type="ARBA" id="ARBA00022490"/>
    </source>
</evidence>
<keyword evidence="9 10" id="KW-0342">GTP-binding</keyword>
<feature type="binding site" evidence="10">
    <location>
        <position position="298"/>
    </location>
    <ligand>
        <name>Zn(2+)</name>
        <dbReference type="ChEBI" id="CHEBI:29105"/>
    </ligand>
</feature>
<comment type="subcellular location">
    <subcellularLocation>
        <location evidence="10">Cytoplasm</location>
    </subcellularLocation>
</comment>
<comment type="similarity">
    <text evidence="10">Belongs to the TRAFAC class YlqF/YawG GTPase family. RsgA subfamily.</text>
</comment>
<dbReference type="GO" id="GO:0005737">
    <property type="term" value="C:cytoplasm"/>
    <property type="evidence" value="ECO:0007669"/>
    <property type="project" value="UniProtKB-SubCell"/>
</dbReference>
<dbReference type="EC" id="3.6.1.-" evidence="10"/>
<comment type="cofactor">
    <cofactor evidence="10">
        <name>Zn(2+)</name>
        <dbReference type="ChEBI" id="CHEBI:29105"/>
    </cofactor>
    <text evidence="10">Binds 1 zinc ion per subunit.</text>
</comment>
<dbReference type="GO" id="GO:0005525">
    <property type="term" value="F:GTP binding"/>
    <property type="evidence" value="ECO:0007669"/>
    <property type="project" value="UniProtKB-UniRule"/>
</dbReference>
<feature type="binding site" evidence="10">
    <location>
        <position position="303"/>
    </location>
    <ligand>
        <name>Zn(2+)</name>
        <dbReference type="ChEBI" id="CHEBI:29105"/>
    </ligand>
</feature>
<dbReference type="HAMAP" id="MF_01820">
    <property type="entry name" value="GTPase_RsgA"/>
    <property type="match status" value="1"/>
</dbReference>
<dbReference type="GO" id="GO:0019843">
    <property type="term" value="F:rRNA binding"/>
    <property type="evidence" value="ECO:0007669"/>
    <property type="project" value="UniProtKB-KW"/>
</dbReference>
<feature type="compositionally biased region" description="Basic residues" evidence="11">
    <location>
        <begin position="354"/>
        <end position="369"/>
    </location>
</feature>
<evidence type="ECO:0000256" key="3">
    <source>
        <dbReference type="ARBA" id="ARBA00022723"/>
    </source>
</evidence>
<dbReference type="InterPro" id="IPR004881">
    <property type="entry name" value="Ribosome_biogen_GTPase_RsgA"/>
</dbReference>
<dbReference type="PANTHER" id="PTHR32120">
    <property type="entry name" value="SMALL RIBOSOMAL SUBUNIT BIOGENESIS GTPASE RSGA"/>
    <property type="match status" value="1"/>
</dbReference>
<dbReference type="NCBIfam" id="TIGR00157">
    <property type="entry name" value="ribosome small subunit-dependent GTPase A"/>
    <property type="match status" value="1"/>
</dbReference>
<dbReference type="PROSITE" id="PS50936">
    <property type="entry name" value="ENGC_GTPASE"/>
    <property type="match status" value="1"/>
</dbReference>
<evidence type="ECO:0000256" key="11">
    <source>
        <dbReference type="SAM" id="MobiDB-lite"/>
    </source>
</evidence>
<keyword evidence="4 10" id="KW-0699">rRNA-binding</keyword>
<evidence type="ECO:0000256" key="7">
    <source>
        <dbReference type="ARBA" id="ARBA00022833"/>
    </source>
</evidence>
<evidence type="ECO:0000259" key="13">
    <source>
        <dbReference type="PROSITE" id="PS51721"/>
    </source>
</evidence>
<dbReference type="eggNOG" id="COG1162">
    <property type="taxonomic scope" value="Bacteria"/>
</dbReference>
<evidence type="ECO:0000256" key="5">
    <source>
        <dbReference type="ARBA" id="ARBA00022741"/>
    </source>
</evidence>
<keyword evidence="6 10" id="KW-0378">Hydrolase</keyword>
<sequence length="369" mass="39448">MNSLSNASASSSFSSASSLSSSLDRLGWGPFFEQQRAALADPVAPARIASGGGGTYQVLTERGPERATLSGRLLHQADEPAALPAVGDWVGLRPGGGGLLVHRFDRRTCLLRKGAGRKAEAQVLAANVDTVMVVSSLNADFNPRRLERYLEVVLDSGARPVFVLSKADLCEDAAPFLDAVQAIAPSAPVVLVSALLRQGLDALRAHVGAGETVVFVGSSGVGKSTLVNGLLGVSVQREGHIREHDERGRHTTTGREIFLLPDAGLLIDTPGIRELEPWNLGEGGPAGFDDIRALAASCRFRDCSHQGEPGCAVERALADGTLVPDRLEGFHKLEAEGRYLRERHDARARAETKRHFKQISRSLRRHPKG</sequence>
<keyword evidence="8 10" id="KW-0694">RNA-binding</keyword>
<dbReference type="Proteomes" id="UP000019678">
    <property type="component" value="Unassembled WGS sequence"/>
</dbReference>
<name>A0A017T1V8_9BACT</name>
<reference evidence="14 15" key="1">
    <citation type="submission" date="2013-05" db="EMBL/GenBank/DDBJ databases">
        <title>Genome assembly of Chondromyces apiculatus DSM 436.</title>
        <authorList>
            <person name="Sharma G."/>
            <person name="Khatri I."/>
            <person name="Kaur C."/>
            <person name="Mayilraj S."/>
            <person name="Subramanian S."/>
        </authorList>
    </citation>
    <scope>NUCLEOTIDE SEQUENCE [LARGE SCALE GENOMIC DNA]</scope>
    <source>
        <strain evidence="14 15">DSM 436</strain>
    </source>
</reference>
<dbReference type="GO" id="GO:0003924">
    <property type="term" value="F:GTPase activity"/>
    <property type="evidence" value="ECO:0007669"/>
    <property type="project" value="UniProtKB-UniRule"/>
</dbReference>
<protein>
    <recommendedName>
        <fullName evidence="10">Small ribosomal subunit biogenesis GTPase RsgA</fullName>
        <ecNumber evidence="10">3.6.1.-</ecNumber>
    </recommendedName>
</protein>
<feature type="binding site" evidence="10">
    <location>
        <begin position="217"/>
        <end position="225"/>
    </location>
    <ligand>
        <name>GTP</name>
        <dbReference type="ChEBI" id="CHEBI:37565"/>
    </ligand>
</feature>